<evidence type="ECO:0000256" key="1">
    <source>
        <dbReference type="ARBA" id="ARBA00022737"/>
    </source>
</evidence>
<gene>
    <name evidence="4" type="ORF">CLV57_2179</name>
</gene>
<dbReference type="RefSeq" id="WP_100341423.1">
    <property type="nucleotide sequence ID" value="NZ_PGFJ01000002.1"/>
</dbReference>
<keyword evidence="2" id="KW-0802">TPR repeat</keyword>
<evidence type="ECO:0008006" key="6">
    <source>
        <dbReference type="Google" id="ProtNLM"/>
    </source>
</evidence>
<dbReference type="InterPro" id="IPR019734">
    <property type="entry name" value="TPR_rpt"/>
</dbReference>
<name>A0A2H9VLA1_9SPHI</name>
<dbReference type="PANTHER" id="PTHR44227">
    <property type="match status" value="1"/>
</dbReference>
<sequence length="420" mass="46009">MKIKNLFASAGLAFFLVAPAFAQKGELSTAKSSFDTYDGLRATNNAALVKQSLTKAKAAIDKAAVHEKTSALPETYALKAAIYAHSAMQDSVESTSAPLFTAAEEALVKGKELDVKKENEKYLSSAESALAQSKLNFGVSYYKANKFDDAYKAFDYSQKYAKGDTSAIYFAGISAGAAKNYPAAIEQYKKLLATNFSEKDKIYLDLSSLYLSVKDTVNAMNIAAEAVQKYPADAELRKREIEVSLQSGKVDQVLSKILSAIEKDPKNKTLYYYAGITYSQIADGFTPKISKTKDATALAALHKEKESNFVKAADMFKKAVEIDPAYFDAILNLGYVTLNPAIDTYNAAQQLPATKQKEYDAALAKSKTQFEAARPYLEKATEVQPNNVDAWSNLKTYYIGTQNTAKANEVQKKIDELSKK</sequence>
<reference evidence="4 5" key="1">
    <citation type="submission" date="2017-11" db="EMBL/GenBank/DDBJ databases">
        <title>Genomic Encyclopedia of Archaeal and Bacterial Type Strains, Phase II (KMG-II): From Individual Species to Whole Genera.</title>
        <authorList>
            <person name="Goeker M."/>
        </authorList>
    </citation>
    <scope>NUCLEOTIDE SEQUENCE [LARGE SCALE GENOMIC DNA]</scope>
    <source>
        <strain evidence="4 5">DSM 28175</strain>
    </source>
</reference>
<proteinExistence type="predicted"/>
<dbReference type="GO" id="GO:0035269">
    <property type="term" value="P:protein O-linked glycosylation via mannose"/>
    <property type="evidence" value="ECO:0007669"/>
    <property type="project" value="TreeGrafter"/>
</dbReference>
<evidence type="ECO:0000313" key="4">
    <source>
        <dbReference type="EMBL" id="PJJ79055.1"/>
    </source>
</evidence>
<organism evidence="4 5">
    <name type="scientific">Mucilaginibacter auburnensis</name>
    <dbReference type="NCBI Taxonomy" id="1457233"/>
    <lineage>
        <taxon>Bacteria</taxon>
        <taxon>Pseudomonadati</taxon>
        <taxon>Bacteroidota</taxon>
        <taxon>Sphingobacteriia</taxon>
        <taxon>Sphingobacteriales</taxon>
        <taxon>Sphingobacteriaceae</taxon>
        <taxon>Mucilaginibacter</taxon>
    </lineage>
</organism>
<feature type="chain" id="PRO_5014187461" description="Tetratricopeptide repeat protein" evidence="3">
    <location>
        <begin position="23"/>
        <end position="420"/>
    </location>
</feature>
<dbReference type="PANTHER" id="PTHR44227:SF3">
    <property type="entry name" value="PROTEIN O-MANNOSYL-TRANSFERASE TMTC4"/>
    <property type="match status" value="1"/>
</dbReference>
<dbReference type="AlphaFoldDB" id="A0A2H9VLA1"/>
<feature type="signal peptide" evidence="3">
    <location>
        <begin position="1"/>
        <end position="22"/>
    </location>
</feature>
<keyword evidence="5" id="KW-1185">Reference proteome</keyword>
<dbReference type="GO" id="GO:0000030">
    <property type="term" value="F:mannosyltransferase activity"/>
    <property type="evidence" value="ECO:0007669"/>
    <property type="project" value="TreeGrafter"/>
</dbReference>
<keyword evidence="1" id="KW-0677">Repeat</keyword>
<dbReference type="GO" id="GO:0030968">
    <property type="term" value="P:endoplasmic reticulum unfolded protein response"/>
    <property type="evidence" value="ECO:0007669"/>
    <property type="project" value="TreeGrafter"/>
</dbReference>
<dbReference type="Proteomes" id="UP000242687">
    <property type="component" value="Unassembled WGS sequence"/>
</dbReference>
<evidence type="ECO:0000256" key="3">
    <source>
        <dbReference type="SAM" id="SignalP"/>
    </source>
</evidence>
<dbReference type="InterPro" id="IPR052346">
    <property type="entry name" value="O-mannosyl-transferase_TMTC"/>
</dbReference>
<dbReference type="OrthoDB" id="739506at2"/>
<keyword evidence="3" id="KW-0732">Signal</keyword>
<comment type="caution">
    <text evidence="4">The sequence shown here is derived from an EMBL/GenBank/DDBJ whole genome shotgun (WGS) entry which is preliminary data.</text>
</comment>
<protein>
    <recommendedName>
        <fullName evidence="6">Tetratricopeptide repeat protein</fullName>
    </recommendedName>
</protein>
<dbReference type="SUPFAM" id="SSF48452">
    <property type="entry name" value="TPR-like"/>
    <property type="match status" value="1"/>
</dbReference>
<dbReference type="SMART" id="SM00028">
    <property type="entry name" value="TPR"/>
    <property type="match status" value="5"/>
</dbReference>
<evidence type="ECO:0000313" key="5">
    <source>
        <dbReference type="Proteomes" id="UP000242687"/>
    </source>
</evidence>
<dbReference type="EMBL" id="PGFJ01000002">
    <property type="protein sequence ID" value="PJJ79055.1"/>
    <property type="molecule type" value="Genomic_DNA"/>
</dbReference>
<evidence type="ECO:0000256" key="2">
    <source>
        <dbReference type="ARBA" id="ARBA00022803"/>
    </source>
</evidence>
<accession>A0A2H9VLA1</accession>
<dbReference type="InterPro" id="IPR011990">
    <property type="entry name" value="TPR-like_helical_dom_sf"/>
</dbReference>
<dbReference type="Gene3D" id="1.25.40.10">
    <property type="entry name" value="Tetratricopeptide repeat domain"/>
    <property type="match status" value="2"/>
</dbReference>